<dbReference type="InterPro" id="IPR008979">
    <property type="entry name" value="Galactose-bd-like_sf"/>
</dbReference>
<sequence length="392" mass="44596">MAKFGDVLLQPESGWKRYDDSDSNIIYEGSGWERHSNSAYYNGSRHACSRTSINPKIKFNFIGSKLILISSLYSSYSNNIEIKIDEIIYETSQVSNGTYNQAVFFIVEGLKFKEHSVGITKINQGGWENDFNFDAIDIDENGQLKPYNPIEHKYLIQSNSGQYLSFENQVASTTAIPKMTSNSIPSGRAFAKDIYSAPYDAWKAFNQIDDNDGYCSKNGSAGVGFLGYEFTNDIPIFKYTLRSMNSSAVLNTMPKDWTFEGSFDGDKWYVLDTQKNQTWTTTNTDKDYYISNPKSYKMYRLNWTANNGHTGYTGINELKMYSGSNTASQIPSINEKYFTAYGMNKITQQTLKSDYDQVQLISNRESNLNEGKTFEHEVDLKKYEVNKITLGV</sequence>
<evidence type="ECO:0008006" key="3">
    <source>
        <dbReference type="Google" id="ProtNLM"/>
    </source>
</evidence>
<proteinExistence type="predicted"/>
<name>A0ABS8YH14_9BACL</name>
<comment type="caution">
    <text evidence="1">The sequence shown here is derived from an EMBL/GenBank/DDBJ whole genome shotgun (WGS) entry which is preliminary data.</text>
</comment>
<accession>A0ABS8YH14</accession>
<keyword evidence="2" id="KW-1185">Reference proteome</keyword>
<reference evidence="1 2" key="1">
    <citation type="submission" date="2021-11" db="EMBL/GenBank/DDBJ databases">
        <title>Draft genome sequence of Paenibacillus profundus YoMME, a new Gram-positive bacteria with exoelectrogenic properties.</title>
        <authorList>
            <person name="Hubenova Y."/>
            <person name="Hubenova E."/>
            <person name="Manasiev Y."/>
            <person name="Peykov S."/>
            <person name="Mitov M."/>
        </authorList>
    </citation>
    <scope>NUCLEOTIDE SEQUENCE [LARGE SCALE GENOMIC DNA]</scope>
    <source>
        <strain evidence="1 2">YoMME</strain>
    </source>
</reference>
<evidence type="ECO:0000313" key="2">
    <source>
        <dbReference type="Proteomes" id="UP001199916"/>
    </source>
</evidence>
<dbReference type="EMBL" id="JAJNBZ010000005">
    <property type="protein sequence ID" value="MCE5169641.1"/>
    <property type="molecule type" value="Genomic_DNA"/>
</dbReference>
<protein>
    <recommendedName>
        <fullName evidence="3">F5/8 type C domain-containing protein</fullName>
    </recommendedName>
</protein>
<evidence type="ECO:0000313" key="1">
    <source>
        <dbReference type="EMBL" id="MCE5169641.1"/>
    </source>
</evidence>
<dbReference type="RefSeq" id="WP_233696558.1">
    <property type="nucleotide sequence ID" value="NZ_JAJNBZ010000005.1"/>
</dbReference>
<organism evidence="1 2">
    <name type="scientific">Paenibacillus profundus</name>
    <dbReference type="NCBI Taxonomy" id="1173085"/>
    <lineage>
        <taxon>Bacteria</taxon>
        <taxon>Bacillati</taxon>
        <taxon>Bacillota</taxon>
        <taxon>Bacilli</taxon>
        <taxon>Bacillales</taxon>
        <taxon>Paenibacillaceae</taxon>
        <taxon>Paenibacillus</taxon>
    </lineage>
</organism>
<dbReference type="Proteomes" id="UP001199916">
    <property type="component" value="Unassembled WGS sequence"/>
</dbReference>
<dbReference type="SUPFAM" id="SSF49785">
    <property type="entry name" value="Galactose-binding domain-like"/>
    <property type="match status" value="1"/>
</dbReference>
<gene>
    <name evidence="1" type="ORF">LQV63_09980</name>
</gene>
<dbReference type="Gene3D" id="2.60.120.260">
    <property type="entry name" value="Galactose-binding domain-like"/>
    <property type="match status" value="2"/>
</dbReference>